<dbReference type="eggNOG" id="COG2963">
    <property type="taxonomic scope" value="Bacteria"/>
</dbReference>
<dbReference type="RefSeq" id="WP_155996826.1">
    <property type="nucleotide sequence ID" value="NZ_CBLX010000018.1"/>
</dbReference>
<comment type="caution">
    <text evidence="1">The sequence shown here is derived from an EMBL/GenBank/DDBJ whole genome shotgun (WGS) entry which is preliminary data.</text>
</comment>
<gene>
    <name evidence="1" type="ORF">ASAP_2434</name>
</gene>
<name>A0A060QH42_9PROT</name>
<dbReference type="EMBL" id="CBLX010000018">
    <property type="protein sequence ID" value="CDG40479.1"/>
    <property type="molecule type" value="Genomic_DNA"/>
</dbReference>
<dbReference type="AlphaFoldDB" id="A0A060QH42"/>
<evidence type="ECO:0000313" key="2">
    <source>
        <dbReference type="Proteomes" id="UP000027583"/>
    </source>
</evidence>
<dbReference type="Proteomes" id="UP000027583">
    <property type="component" value="Unassembled WGS sequence"/>
</dbReference>
<accession>A0A060QH42</accession>
<organism evidence="1 2">
    <name type="scientific">Asaia bogorensis</name>
    <dbReference type="NCBI Taxonomy" id="91915"/>
    <lineage>
        <taxon>Bacteria</taxon>
        <taxon>Pseudomonadati</taxon>
        <taxon>Pseudomonadota</taxon>
        <taxon>Alphaproteobacteria</taxon>
        <taxon>Acetobacterales</taxon>
        <taxon>Acetobacteraceae</taxon>
        <taxon>Asaia</taxon>
    </lineage>
</organism>
<protein>
    <submittedName>
        <fullName evidence="1">Transposase</fullName>
    </submittedName>
</protein>
<sequence>MVSIAGKIGCSKHTLNQWVKKAEVGTGKRAGVPAEAADRLKSLAR</sequence>
<reference evidence="1 2" key="2">
    <citation type="journal article" date="2014" name="PLoS ONE">
        <title>Evolution of mitochondria reconstructed from the energy metabolism of living bacteria.</title>
        <authorList>
            <person name="Degli Esposti M."/>
            <person name="Chouaia B."/>
            <person name="Comandatore F."/>
            <person name="Crotti E."/>
            <person name="Sassera D."/>
            <person name="Lievens P.M."/>
            <person name="Daffonchio D."/>
            <person name="Bandi C."/>
        </authorList>
    </citation>
    <scope>NUCLEOTIDE SEQUENCE [LARGE SCALE GENOMIC DNA]</scope>
    <source>
        <strain evidence="1 2">SF2.1</strain>
    </source>
</reference>
<reference evidence="1 2" key="1">
    <citation type="journal article" date="2014" name="Genome Biol. Evol.">
        <title>Acetic acid bacteria genomes reveal functional traits for adaptation to life in insect guts.</title>
        <authorList>
            <person name="Chouaia B."/>
            <person name="Gaiarsa S."/>
            <person name="Crotti E."/>
            <person name="Comandatore F."/>
            <person name="Degli Esposti M."/>
            <person name="Ricci I."/>
            <person name="Alma A."/>
            <person name="Favia G."/>
            <person name="Bandi C."/>
            <person name="Daffonchio D."/>
        </authorList>
    </citation>
    <scope>NUCLEOTIDE SEQUENCE [LARGE SCALE GENOMIC DNA]</scope>
    <source>
        <strain evidence="1 2">SF2.1</strain>
    </source>
</reference>
<dbReference type="Gene3D" id="1.10.10.10">
    <property type="entry name" value="Winged helix-like DNA-binding domain superfamily/Winged helix DNA-binding domain"/>
    <property type="match status" value="1"/>
</dbReference>
<proteinExistence type="predicted"/>
<dbReference type="InterPro" id="IPR036388">
    <property type="entry name" value="WH-like_DNA-bd_sf"/>
</dbReference>
<evidence type="ECO:0000313" key="1">
    <source>
        <dbReference type="EMBL" id="CDG40479.1"/>
    </source>
</evidence>